<dbReference type="EMBL" id="FO082052">
    <property type="protein sequence ID" value="CCE80631.1"/>
    <property type="molecule type" value="Genomic_DNA"/>
</dbReference>
<comment type="function">
    <text evidence="5">Probably involved in the biogenesis of the COX complex.</text>
</comment>
<dbReference type="STRING" id="559304.G8YGS9"/>
<dbReference type="Pfam" id="PF02104">
    <property type="entry name" value="SURF1"/>
    <property type="match status" value="1"/>
</dbReference>
<accession>G8YGS9</accession>
<evidence type="ECO:0000256" key="3">
    <source>
        <dbReference type="ARBA" id="ARBA00022989"/>
    </source>
</evidence>
<dbReference type="GO" id="GO:0005743">
    <property type="term" value="C:mitochondrial inner membrane"/>
    <property type="evidence" value="ECO:0007669"/>
    <property type="project" value="UniProtKB-SubCell"/>
</dbReference>
<dbReference type="eggNOG" id="KOG1563">
    <property type="taxonomic scope" value="Eukaryota"/>
</dbReference>
<reference evidence="8" key="2">
    <citation type="journal article" date="2012" name="G3 (Bethesda)">
        <title>Pichia sorbitophila, an interspecies yeast hybrid reveals early steps of genome resolution following polyploidization.</title>
        <authorList>
            <person name="Leh Louis V."/>
            <person name="Despons L."/>
            <person name="Friedrich A."/>
            <person name="Martin T."/>
            <person name="Durrens P."/>
            <person name="Casaregola S."/>
            <person name="Neuveglise C."/>
            <person name="Fairhead C."/>
            <person name="Marck C."/>
            <person name="Cruz J.A."/>
            <person name="Straub M.L."/>
            <person name="Kugler V."/>
            <person name="Sacerdot C."/>
            <person name="Uzunov Z."/>
            <person name="Thierry A."/>
            <person name="Weiss S."/>
            <person name="Bleykasten C."/>
            <person name="De Montigny J."/>
            <person name="Jacques N."/>
            <person name="Jung P."/>
            <person name="Lemaire M."/>
            <person name="Mallet S."/>
            <person name="Morel G."/>
            <person name="Richard G.F."/>
            <person name="Sarkar A."/>
            <person name="Savel G."/>
            <person name="Schacherer J."/>
            <person name="Seret M.L."/>
            <person name="Talla E."/>
            <person name="Samson G."/>
            <person name="Jubin C."/>
            <person name="Poulain J."/>
            <person name="Vacherie B."/>
            <person name="Barbe V."/>
            <person name="Pelletier E."/>
            <person name="Sherman D.J."/>
            <person name="Westhof E."/>
            <person name="Weissenbach J."/>
            <person name="Baret P.V."/>
            <person name="Wincker P."/>
            <person name="Gaillardin C."/>
            <person name="Dujon B."/>
            <person name="Souciet J.L."/>
        </authorList>
    </citation>
    <scope>NUCLEOTIDE SEQUENCE [LARGE SCALE GENOMIC DNA]</scope>
    <source>
        <strain evidence="8">ATCC MYA-4447 / BCRC 22081 / CBS 7064 / NBRC 10061 / NRRL Y-12695</strain>
    </source>
</reference>
<dbReference type="FunCoup" id="G8YGS9">
    <property type="interactions" value="601"/>
</dbReference>
<comment type="similarity">
    <text evidence="5">Belongs to the SURF1 family.</text>
</comment>
<dbReference type="OrthoDB" id="10040024at2759"/>
<keyword evidence="5" id="KW-0496">Mitochondrion</keyword>
<gene>
    <name evidence="7" type="primary">Piso0_002958</name>
    <name evidence="6" type="ORF">GNLVRS01_PISO0G01766g</name>
    <name evidence="7" type="ORF">GNLVRS01_PISO0H01767g</name>
</gene>
<name>G8YGS9_PICSO</name>
<dbReference type="InParanoid" id="G8YGS9"/>
<dbReference type="Proteomes" id="UP000005222">
    <property type="component" value="Chromosome H"/>
</dbReference>
<dbReference type="GO" id="GO:0033617">
    <property type="term" value="P:mitochondrial respiratory chain complex IV assembly"/>
    <property type="evidence" value="ECO:0007669"/>
    <property type="project" value="TreeGrafter"/>
</dbReference>
<dbReference type="InterPro" id="IPR002994">
    <property type="entry name" value="Surf1/Shy1"/>
</dbReference>
<dbReference type="PANTHER" id="PTHR23427">
    <property type="entry name" value="SURFEIT LOCUS PROTEIN"/>
    <property type="match status" value="1"/>
</dbReference>
<keyword evidence="5" id="KW-0999">Mitochondrion inner membrane</keyword>
<evidence type="ECO:0000256" key="1">
    <source>
        <dbReference type="ARBA" id="ARBA00004370"/>
    </source>
</evidence>
<evidence type="ECO:0000313" key="6">
    <source>
        <dbReference type="EMBL" id="CCE79866.1"/>
    </source>
</evidence>
<dbReference type="EMBL" id="FO082053">
    <property type="protein sequence ID" value="CCE79866.1"/>
    <property type="molecule type" value="Genomic_DNA"/>
</dbReference>
<reference evidence="7" key="1">
    <citation type="submission" date="2011-10" db="EMBL/GenBank/DDBJ databases">
        <authorList>
            <person name="Genoscope - CEA"/>
        </authorList>
    </citation>
    <scope>NUCLEOTIDE SEQUENCE</scope>
</reference>
<keyword evidence="3 5" id="KW-1133">Transmembrane helix</keyword>
<evidence type="ECO:0000256" key="4">
    <source>
        <dbReference type="ARBA" id="ARBA00023136"/>
    </source>
</evidence>
<organism evidence="7 8">
    <name type="scientific">Pichia sorbitophila (strain ATCC MYA-4447 / BCRC 22081 / CBS 7064 / NBRC 10061 / NRRL Y-12695)</name>
    <name type="common">Hybrid yeast</name>
    <dbReference type="NCBI Taxonomy" id="559304"/>
    <lineage>
        <taxon>Eukaryota</taxon>
        <taxon>Fungi</taxon>
        <taxon>Dikarya</taxon>
        <taxon>Ascomycota</taxon>
        <taxon>Saccharomycotina</taxon>
        <taxon>Pichiomycetes</taxon>
        <taxon>Debaryomycetaceae</taxon>
        <taxon>Millerozyma</taxon>
    </lineage>
</organism>
<dbReference type="Proteomes" id="UP000005222">
    <property type="component" value="Chromosome G"/>
</dbReference>
<dbReference type="PANTHER" id="PTHR23427:SF2">
    <property type="entry name" value="SURFEIT LOCUS PROTEIN 1"/>
    <property type="match status" value="1"/>
</dbReference>
<dbReference type="AlphaFoldDB" id="G8YGS9"/>
<protein>
    <recommendedName>
        <fullName evidence="5">SURF1-like protein</fullName>
    </recommendedName>
</protein>
<dbReference type="InterPro" id="IPR045214">
    <property type="entry name" value="Surf1/Surf4"/>
</dbReference>
<evidence type="ECO:0000313" key="7">
    <source>
        <dbReference type="EMBL" id="CCE80631.1"/>
    </source>
</evidence>
<dbReference type="HOGENOM" id="CLU_047737_4_0_1"/>
<evidence type="ECO:0000256" key="2">
    <source>
        <dbReference type="ARBA" id="ARBA00022692"/>
    </source>
</evidence>
<comment type="subcellular location">
    <subcellularLocation>
        <location evidence="1">Membrane</location>
    </subcellularLocation>
    <subcellularLocation>
        <location evidence="5">Mitochondrion inner membrane</location>
        <topology evidence="5">Multi-pass membrane protein</topology>
    </subcellularLocation>
</comment>
<dbReference type="PROSITE" id="PS50895">
    <property type="entry name" value="SURF1"/>
    <property type="match status" value="1"/>
</dbReference>
<keyword evidence="8" id="KW-1185">Reference proteome</keyword>
<evidence type="ECO:0000313" key="8">
    <source>
        <dbReference type="Proteomes" id="UP000005222"/>
    </source>
</evidence>
<feature type="transmembrane region" description="Helical" evidence="5">
    <location>
        <begin position="81"/>
        <end position="102"/>
    </location>
</feature>
<sequence length="381" mass="44266">MIFSSTPELRYGLRLSGYARPRITGKLGSILKPGISNYRFNVGNQRRTVKTLTIDWNPIKTSKTNLTLVERQKKTPYLRKFVMGLMIAMPVISFFLGCWQVKRLEWKMDLIAKGENALAQPPIEKLPPNLDPESIKDFEYRRFRVKGHFDYDQEMFLGVRMREGTPGYLVVCPFIRSDGGKPILIERGWISKDKVIPDSRIGGPLEYMARPQGEIEIEAMFRIMPKKSSLQYEHEKGNRLFYVPDVEAMAEQSGSLPIYCQMLYDMSDKPEWKHNDKKSSLMDKILFFRKSNKESGDYIDFKNDNDATLEHQELEFVNGGVPIGTLPKVKYTNNHLQYLVTWFSLSAASTILLVYNIIKKRKYSSAEKVIEEKRKNMKQMW</sequence>
<keyword evidence="4 5" id="KW-0472">Membrane</keyword>
<proteinExistence type="inferred from homology"/>
<dbReference type="CDD" id="cd06662">
    <property type="entry name" value="SURF1"/>
    <property type="match status" value="1"/>
</dbReference>
<evidence type="ECO:0000256" key="5">
    <source>
        <dbReference type="RuleBase" id="RU363076"/>
    </source>
</evidence>
<feature type="transmembrane region" description="Helical" evidence="5">
    <location>
        <begin position="336"/>
        <end position="358"/>
    </location>
</feature>
<keyword evidence="2 5" id="KW-0812">Transmembrane</keyword>